<dbReference type="EMBL" id="FOQY01000002">
    <property type="protein sequence ID" value="SFI30579.1"/>
    <property type="molecule type" value="Genomic_DNA"/>
</dbReference>
<evidence type="ECO:0000313" key="3">
    <source>
        <dbReference type="Proteomes" id="UP000199111"/>
    </source>
</evidence>
<protein>
    <recommendedName>
        <fullName evidence="4">Peptidase inhibitor family I36</fullName>
    </recommendedName>
</protein>
<accession>A0A1I3H4I9</accession>
<evidence type="ECO:0000313" key="2">
    <source>
        <dbReference type="EMBL" id="SFI30579.1"/>
    </source>
</evidence>
<organism evidence="2 3">
    <name type="scientific">Streptosporangium canum</name>
    <dbReference type="NCBI Taxonomy" id="324952"/>
    <lineage>
        <taxon>Bacteria</taxon>
        <taxon>Bacillati</taxon>
        <taxon>Actinomycetota</taxon>
        <taxon>Actinomycetes</taxon>
        <taxon>Streptosporangiales</taxon>
        <taxon>Streptosporangiaceae</taxon>
        <taxon>Streptosporangium</taxon>
    </lineage>
</organism>
<name>A0A1I3H4I9_9ACTN</name>
<feature type="chain" id="PRO_5011778972" description="Peptidase inhibitor family I36" evidence="1">
    <location>
        <begin position="26"/>
        <end position="166"/>
    </location>
</feature>
<keyword evidence="1" id="KW-0732">Signal</keyword>
<dbReference type="GeneID" id="96296682"/>
<keyword evidence="3" id="KW-1185">Reference proteome</keyword>
<evidence type="ECO:0008006" key="4">
    <source>
        <dbReference type="Google" id="ProtNLM"/>
    </source>
</evidence>
<evidence type="ECO:0000256" key="1">
    <source>
        <dbReference type="SAM" id="SignalP"/>
    </source>
</evidence>
<dbReference type="Proteomes" id="UP000199111">
    <property type="component" value="Unassembled WGS sequence"/>
</dbReference>
<dbReference type="AlphaFoldDB" id="A0A1I3H4I9"/>
<reference evidence="3" key="1">
    <citation type="submission" date="2016-10" db="EMBL/GenBank/DDBJ databases">
        <authorList>
            <person name="Varghese N."/>
            <person name="Submissions S."/>
        </authorList>
    </citation>
    <scope>NUCLEOTIDE SEQUENCE [LARGE SCALE GENOMIC DNA]</scope>
    <source>
        <strain evidence="3">CGMCC 4.2126</strain>
    </source>
</reference>
<proteinExistence type="predicted"/>
<feature type="signal peptide" evidence="1">
    <location>
        <begin position="1"/>
        <end position="25"/>
    </location>
</feature>
<sequence length="166" mass="17634">MRLTRLAAAAVTLTAALSMTGPAWASEASTSKLAGCSDVKNGWSNGNVFAFNQPNCGGTMLGYTRGNDPDWNAAGGGFVNDANQAVSVLNDGGTDPNGLTVVAFYDKINYDYRYGYRCLDMGDWVPDLSGLVYYRADNLPAALVKNTISSHQWVTRSACAGPSWMG</sequence>
<dbReference type="RefSeq" id="WP_093885661.1">
    <property type="nucleotide sequence ID" value="NZ_FOQY01000002.1"/>
</dbReference>
<gene>
    <name evidence="2" type="ORF">SAMN05216275_102349</name>
</gene>